<dbReference type="SUPFAM" id="SSF53448">
    <property type="entry name" value="Nucleotide-diphospho-sugar transferases"/>
    <property type="match status" value="1"/>
</dbReference>
<dbReference type="PANTHER" id="PTHR19300:SF57">
    <property type="entry name" value="BETA-1,4-N-ACETYLGALACTOSAMINYLTRANSFERASE"/>
    <property type="match status" value="1"/>
</dbReference>
<dbReference type="AlphaFoldDB" id="A0A6C0HGG6"/>
<feature type="domain" description="Galactosyltransferase C-terminal" evidence="11">
    <location>
        <begin position="124"/>
        <end position="175"/>
    </location>
</feature>
<comment type="subcellular location">
    <subcellularLocation>
        <location evidence="1">Membrane</location>
        <topology evidence="1">Single-pass type II membrane protein</topology>
    </subcellularLocation>
</comment>
<organism evidence="13">
    <name type="scientific">viral metagenome</name>
    <dbReference type="NCBI Taxonomy" id="1070528"/>
    <lineage>
        <taxon>unclassified sequences</taxon>
        <taxon>metagenomes</taxon>
        <taxon>organismal metagenomes</taxon>
    </lineage>
</organism>
<dbReference type="InterPro" id="IPR027995">
    <property type="entry name" value="Galactosyl_T_N"/>
</dbReference>
<evidence type="ECO:0000256" key="10">
    <source>
        <dbReference type="ARBA" id="ARBA00023180"/>
    </source>
</evidence>
<evidence type="ECO:0000256" key="9">
    <source>
        <dbReference type="ARBA" id="ARBA00023136"/>
    </source>
</evidence>
<dbReference type="InterPro" id="IPR029044">
    <property type="entry name" value="Nucleotide-diphossugar_trans"/>
</dbReference>
<dbReference type="GO" id="GO:0008378">
    <property type="term" value="F:galactosyltransferase activity"/>
    <property type="evidence" value="ECO:0007669"/>
    <property type="project" value="TreeGrafter"/>
</dbReference>
<sequence length="231" mass="26786">MIPLDLKDAKKLPQGIPTILVPFREQVLQKRGEQLKKFTAHMKRWHPDWPVLVIEQSEDGKQFNKGALMNIGTRYAQKMGATYIIIHDVDLIPLSPIVPLYTGFPEKPINIGHVWQTKWQGVNFRGVQSISMKDMKTINGFPNMLWGWGGEDDAMQLRLKKKGIKYWNPQASSGFKVLEHPDTRKIPGAKNMRKWEDLKEDTGRHGLNDVKWKLLDEKQDQNIFKYTVEIK</sequence>
<dbReference type="Pfam" id="PF13733">
    <property type="entry name" value="Glyco_transf_7N"/>
    <property type="match status" value="1"/>
</dbReference>
<dbReference type="EMBL" id="MN739947">
    <property type="protein sequence ID" value="QHT79245.1"/>
    <property type="molecule type" value="Genomic_DNA"/>
</dbReference>
<keyword evidence="9" id="KW-0472">Membrane</keyword>
<comment type="similarity">
    <text evidence="3">Belongs to the glycosyltransferase 7 family.</text>
</comment>
<dbReference type="PRINTS" id="PR02050">
    <property type="entry name" value="B14GALTRFASE"/>
</dbReference>
<evidence type="ECO:0000256" key="6">
    <source>
        <dbReference type="ARBA" id="ARBA00022692"/>
    </source>
</evidence>
<evidence type="ECO:0000256" key="7">
    <source>
        <dbReference type="ARBA" id="ARBA00022968"/>
    </source>
</evidence>
<keyword evidence="10" id="KW-0325">Glycoprotein</keyword>
<dbReference type="Gene3D" id="3.90.550.10">
    <property type="entry name" value="Spore Coat Polysaccharide Biosynthesis Protein SpsA, Chain A"/>
    <property type="match status" value="1"/>
</dbReference>
<evidence type="ECO:0000256" key="4">
    <source>
        <dbReference type="ARBA" id="ARBA00022676"/>
    </source>
</evidence>
<evidence type="ECO:0000313" key="13">
    <source>
        <dbReference type="EMBL" id="QHT79245.1"/>
    </source>
</evidence>
<protein>
    <recommendedName>
        <fullName evidence="14">Galactosyltransferase C-terminal domain-containing protein</fullName>
    </recommendedName>
</protein>
<evidence type="ECO:0000256" key="5">
    <source>
        <dbReference type="ARBA" id="ARBA00022679"/>
    </source>
</evidence>
<evidence type="ECO:0000256" key="3">
    <source>
        <dbReference type="ARBA" id="ARBA00005735"/>
    </source>
</evidence>
<dbReference type="GO" id="GO:0005975">
    <property type="term" value="P:carbohydrate metabolic process"/>
    <property type="evidence" value="ECO:0007669"/>
    <property type="project" value="InterPro"/>
</dbReference>
<accession>A0A6C0HGG6</accession>
<evidence type="ECO:0000256" key="2">
    <source>
        <dbReference type="ARBA" id="ARBA00004922"/>
    </source>
</evidence>
<keyword evidence="8" id="KW-1133">Transmembrane helix</keyword>
<keyword evidence="4" id="KW-0328">Glycosyltransferase</keyword>
<keyword evidence="5" id="KW-0808">Transferase</keyword>
<evidence type="ECO:0008006" key="14">
    <source>
        <dbReference type="Google" id="ProtNLM"/>
    </source>
</evidence>
<evidence type="ECO:0000259" key="12">
    <source>
        <dbReference type="Pfam" id="PF13733"/>
    </source>
</evidence>
<evidence type="ECO:0000256" key="1">
    <source>
        <dbReference type="ARBA" id="ARBA00004606"/>
    </source>
</evidence>
<evidence type="ECO:0000259" key="11">
    <source>
        <dbReference type="Pfam" id="PF02709"/>
    </source>
</evidence>
<dbReference type="Pfam" id="PF02709">
    <property type="entry name" value="Glyco_transf_7C"/>
    <property type="match status" value="1"/>
</dbReference>
<dbReference type="GO" id="GO:0005794">
    <property type="term" value="C:Golgi apparatus"/>
    <property type="evidence" value="ECO:0007669"/>
    <property type="project" value="TreeGrafter"/>
</dbReference>
<dbReference type="InterPro" id="IPR003859">
    <property type="entry name" value="Galactosyl_T"/>
</dbReference>
<dbReference type="UniPathway" id="UPA00378"/>
<reference evidence="13" key="1">
    <citation type="journal article" date="2020" name="Nature">
        <title>Giant virus diversity and host interactions through global metagenomics.</title>
        <authorList>
            <person name="Schulz F."/>
            <person name="Roux S."/>
            <person name="Paez-Espino D."/>
            <person name="Jungbluth S."/>
            <person name="Walsh D.A."/>
            <person name="Denef V.J."/>
            <person name="McMahon K.D."/>
            <person name="Konstantinidis K.T."/>
            <person name="Eloe-Fadrosh E.A."/>
            <person name="Kyrpides N.C."/>
            <person name="Woyke T."/>
        </authorList>
    </citation>
    <scope>NUCLEOTIDE SEQUENCE</scope>
    <source>
        <strain evidence="13">GVMAG-M-3300023179-99</strain>
    </source>
</reference>
<proteinExistence type="inferred from homology"/>
<comment type="pathway">
    <text evidence="2">Protein modification; protein glycosylation.</text>
</comment>
<name>A0A6C0HGG6_9ZZZZ</name>
<dbReference type="GO" id="GO:0016020">
    <property type="term" value="C:membrane"/>
    <property type="evidence" value="ECO:0007669"/>
    <property type="project" value="UniProtKB-SubCell"/>
</dbReference>
<keyword evidence="6" id="KW-0812">Transmembrane</keyword>
<evidence type="ECO:0000256" key="8">
    <source>
        <dbReference type="ARBA" id="ARBA00022989"/>
    </source>
</evidence>
<dbReference type="InterPro" id="IPR027791">
    <property type="entry name" value="Galactosyl_T_C"/>
</dbReference>
<feature type="domain" description="Galactosyltransferase N-terminal" evidence="12">
    <location>
        <begin position="18"/>
        <end position="94"/>
    </location>
</feature>
<dbReference type="PANTHER" id="PTHR19300">
    <property type="entry name" value="BETA-1,4-GALACTOSYLTRANSFERASE"/>
    <property type="match status" value="1"/>
</dbReference>
<keyword evidence="7" id="KW-0735">Signal-anchor</keyword>